<accession>A0ABS8DH59</accession>
<dbReference type="RefSeq" id="WP_066737060.1">
    <property type="nucleotide sequence ID" value="NZ_JAJCIQ010000006.1"/>
</dbReference>
<dbReference type="Pfam" id="PF03406">
    <property type="entry name" value="Phage_fiber_2"/>
    <property type="match status" value="1"/>
</dbReference>
<comment type="caution">
    <text evidence="1">The sequence shown here is derived from an EMBL/GenBank/DDBJ whole genome shotgun (WGS) entry which is preliminary data.</text>
</comment>
<keyword evidence="2" id="KW-1185">Reference proteome</keyword>
<protein>
    <submittedName>
        <fullName evidence="1">Phage tail protein</fullName>
    </submittedName>
</protein>
<reference evidence="1 2" key="1">
    <citation type="submission" date="2021-10" db="EMBL/GenBank/DDBJ databases">
        <title>Collection of gut derived symbiotic bacterial strains cultured from healthy donors.</title>
        <authorList>
            <person name="Lin H."/>
            <person name="Littmann E."/>
            <person name="Kohout C."/>
            <person name="Pamer E.G."/>
        </authorList>
    </citation>
    <scope>NUCLEOTIDE SEQUENCE [LARGE SCALE GENOMIC DNA]</scope>
    <source>
        <strain evidence="1 2">DFI.1.165</strain>
    </source>
</reference>
<name>A0ABS8DH59_9FIRM</name>
<dbReference type="Proteomes" id="UP001299546">
    <property type="component" value="Unassembled WGS sequence"/>
</dbReference>
<evidence type="ECO:0000313" key="2">
    <source>
        <dbReference type="Proteomes" id="UP001299546"/>
    </source>
</evidence>
<dbReference type="EMBL" id="JAJCIS010000005">
    <property type="protein sequence ID" value="MCB7387731.1"/>
    <property type="molecule type" value="Genomic_DNA"/>
</dbReference>
<proteinExistence type="predicted"/>
<sequence>MKNLQNIDLNKNELQNARLQNLAAAPESPVEGQFYFNTIDKTMYMFAGGVWKNALYSYTGETFTTALKQKLDAIASGATKVEKSLTNGNIKINGSEVVVYAHPGSGTNPHGTTKGDVGLGNVPNVATNDQTPTYTVATALSALTSGEKLSAAFGKIAKAVTDLIAHLANKSNPHGVTKSQVGLGSVENKSSATILNELTKAKIVEKLGFTPAQINIGADADKGTATGSKIVYIAADTKKIWLDNAANAWVQVGGQDTIAWGSITGKPSTFTPPVASSTQLGGIKVGENLSMTGGVLSANNNPSSCLIKQQRFVATEGQKTFTLTSGYYQPGHGGLSVFINGVKQSSGIFVETSSTVFTLKSGVNAGDVILAEYMQLINIEPYPVHGAEHIAGGADPIPNATGSAAGLMSNTDKTRVDNLYKRIAAFAVTTGTTSAYKASVPGAALVSGTMIILMFNAANAANATLNVNGLGAKPIYYKGAAIPASRAPANAVIQLLYDTTQVSTGAWHLVYSYDSNTTYSLATASANGLLSKEDFAKLAKVSAAEMDCIAGVTSDIQTQLNGKAASNHGNHVPAVQTADARKFLRNDNTWQSLPAGTTGQTGIVQLNDNINSTSVAQAATANAVKKAYDKANHSHPYIATSQKGATGGVAELDAAGKVPASQLPSFVDDVIEGYLSGGKFYKESAHTTEISAEAGKIYTDLSTNKVYRWSGSAYVVISDTIALGETSSTAYRGDRGKIAYDHSQLKSGNPHGVTKTNVGLGNVPNVATNDQTPTYTATTTLSALTSGEKLSAAFGKLAKAVADLITHLADTTKHITAAERTTWNARTKKYSADIGNGTATEFTVTHNLGTQDVTVMLREKASPYEMVLCDVQITSTSAIKLLFAVAPSANQYRVTVTG</sequence>
<evidence type="ECO:0000313" key="1">
    <source>
        <dbReference type="EMBL" id="MCB7387731.1"/>
    </source>
</evidence>
<organism evidence="1 2">
    <name type="scientific">Bariatricus massiliensis</name>
    <dbReference type="NCBI Taxonomy" id="1745713"/>
    <lineage>
        <taxon>Bacteria</taxon>
        <taxon>Bacillati</taxon>
        <taxon>Bacillota</taxon>
        <taxon>Clostridia</taxon>
        <taxon>Lachnospirales</taxon>
        <taxon>Lachnospiraceae</taxon>
        <taxon>Bariatricus</taxon>
    </lineage>
</organism>
<dbReference type="InterPro" id="IPR005068">
    <property type="entry name" value="Phage_lambda_Stf-r2"/>
</dbReference>
<gene>
    <name evidence="1" type="ORF">LIZ65_10575</name>
</gene>